<dbReference type="VEuPathDB" id="FungiDB:Z518_02278"/>
<evidence type="ECO:0000313" key="1">
    <source>
        <dbReference type="EMBL" id="KIX07625.1"/>
    </source>
</evidence>
<dbReference type="EMBL" id="KN847476">
    <property type="protein sequence ID" value="KIX07625.1"/>
    <property type="molecule type" value="Genomic_DNA"/>
</dbReference>
<dbReference type="AlphaFoldDB" id="A0A0D2JEL5"/>
<dbReference type="RefSeq" id="XP_013274761.1">
    <property type="nucleotide sequence ID" value="XM_013419307.1"/>
</dbReference>
<protein>
    <submittedName>
        <fullName evidence="1">Uncharacterized protein</fullName>
    </submittedName>
</protein>
<dbReference type="PANTHER" id="PTHR35408">
    <property type="entry name" value="CHROMOSOME 15, WHOLE GENOME SHOTGUN SEQUENCE"/>
    <property type="match status" value="1"/>
</dbReference>
<evidence type="ECO:0000313" key="2">
    <source>
        <dbReference type="Proteomes" id="UP000053617"/>
    </source>
</evidence>
<accession>A0A0D2JEL5</accession>
<dbReference type="GeneID" id="25290349"/>
<dbReference type="HOGENOM" id="CLU_2334796_0_0_1"/>
<reference evidence="1 2" key="1">
    <citation type="submission" date="2015-01" db="EMBL/GenBank/DDBJ databases">
        <title>The Genome Sequence of Rhinocladiella mackenzie CBS 650.93.</title>
        <authorList>
            <consortium name="The Broad Institute Genomics Platform"/>
            <person name="Cuomo C."/>
            <person name="de Hoog S."/>
            <person name="Gorbushina A."/>
            <person name="Stielow B."/>
            <person name="Teixiera M."/>
            <person name="Abouelleil A."/>
            <person name="Chapman S.B."/>
            <person name="Priest M."/>
            <person name="Young S.K."/>
            <person name="Wortman J."/>
            <person name="Nusbaum C."/>
            <person name="Birren B."/>
        </authorList>
    </citation>
    <scope>NUCLEOTIDE SEQUENCE [LARGE SCALE GENOMIC DNA]</scope>
    <source>
        <strain evidence="1 2">CBS 650.93</strain>
    </source>
</reference>
<dbReference type="Proteomes" id="UP000053617">
    <property type="component" value="Unassembled WGS sequence"/>
</dbReference>
<dbReference type="STRING" id="1442369.A0A0D2JEL5"/>
<keyword evidence="2" id="KW-1185">Reference proteome</keyword>
<dbReference type="OrthoDB" id="38531at2759"/>
<dbReference type="PANTHER" id="PTHR35408:SF1">
    <property type="entry name" value="GLYCOSYLTRANSFERASE 2-LIKE DOMAIN-CONTAINING PROTEIN"/>
    <property type="match status" value="1"/>
</dbReference>
<proteinExistence type="predicted"/>
<gene>
    <name evidence="1" type="ORF">Z518_02278</name>
</gene>
<sequence>MQEGTANIFVNDGDMRITSAERAQERRDYYDKHNIGWTVRPKHNPKPCRWSKAAHSSRQVQESLQYEPCVERECLRRRHMHKSASPTFWACRGRACGL</sequence>
<organism evidence="1 2">
    <name type="scientific">Rhinocladiella mackenziei CBS 650.93</name>
    <dbReference type="NCBI Taxonomy" id="1442369"/>
    <lineage>
        <taxon>Eukaryota</taxon>
        <taxon>Fungi</taxon>
        <taxon>Dikarya</taxon>
        <taxon>Ascomycota</taxon>
        <taxon>Pezizomycotina</taxon>
        <taxon>Eurotiomycetes</taxon>
        <taxon>Chaetothyriomycetidae</taxon>
        <taxon>Chaetothyriales</taxon>
        <taxon>Herpotrichiellaceae</taxon>
        <taxon>Rhinocladiella</taxon>
    </lineage>
</organism>
<name>A0A0D2JEL5_9EURO</name>